<sequence>MNTDSAKFVWYDREGKGRNRFAAFRRTFALRSKPEKALVQVFADTSYQLFVNGVFVQFGPVRFDVRNPQFDTHDIAQYLKSGDNVIAVLVKSFGCKTFKDNSVQGGFIAWGELTDDDGTTIELATSKDSDWRVKRYEAFDPNAAKMSFALETVDVFDQEKDEADWLLPEFDDSGWSRTVELEDQSVWGELSARTIPFMDLQPVPIELYRQVEPLSDREVCFGYSLPTPSFHGEIDIFEGRDTMAFATATWIHSPRDQNVVFGLYWGRYFVNGVECEAAGDTDRLRKDFVLPLKEGWNAFVAMETVIDDGYTFYIAFPKASGVSLSANKEAGDSSCLLYSGPHDPKELESVVEKRISDADSIHLGLEKWIDVEEEHRAINAGRRSQWDQYEAPIESVTAEELVAGKSFSIDQYPNGFSVSLDFGQMRLVLPHLELEGAVGAEVDLCYNEHLTADKTQLLQNPVYTSGDRIYPTEAVCRFRPSQPRGTRYLRLTVRGAKSDVTLRNLEFLSCHYPVTRLGHFSCSDPLLNSIWEMCERTQQANMEDVFVDCSGRERGMYLRDVIIQFHNGLAAYGDTQLMGRCMELYGQSPDHTGKFRCVYPNKGDYTIADFAIEAIDGYWQYYLASGDLDRLRDDWPAMLGSMQWFHDLSDEREDGLLNADWPELHGVESAYGGLHGDNGVEASEQDKTGPNANLTFPYVLMLESAILIARELGELDEADRLSERLGRVRSSAVSCFWNEELGCFNDNLAGGTQSPHASILAVVSKSTNTGQEERIREHLSKTLSHVFLDKKDPENGARFSPAYSFFIFQGLYALGLSNLAESLIRQGWGWFLEQGAVTTPEFFHFKQSHCHAWSASPMYYLSKEALGVRFPDAPNFSKVKIEIQSDLKFAEGAFPFPGTDEAVEVKWRRDASGKIEGMVRAPKRVKVEWDSERFNLFLERIDDE</sequence>
<dbReference type="Gene3D" id="2.60.120.260">
    <property type="entry name" value="Galactose-binding domain-like"/>
    <property type="match status" value="3"/>
</dbReference>
<dbReference type="Gene3D" id="2.60.420.10">
    <property type="entry name" value="Maltose phosphorylase, domain 3"/>
    <property type="match status" value="1"/>
</dbReference>
<dbReference type="AlphaFoldDB" id="A0A934S218"/>
<dbReference type="PANTHER" id="PTHR34987:SF4">
    <property type="entry name" value="ALPHA-L-RHAMNOSIDASE C-TERMINAL DOMAIN-CONTAINING PROTEIN"/>
    <property type="match status" value="1"/>
</dbReference>
<comment type="caution">
    <text evidence="3">The sequence shown here is derived from an EMBL/GenBank/DDBJ whole genome shotgun (WGS) entry which is preliminary data.</text>
</comment>
<dbReference type="GO" id="GO:0005975">
    <property type="term" value="P:carbohydrate metabolic process"/>
    <property type="evidence" value="ECO:0007669"/>
    <property type="project" value="InterPro"/>
</dbReference>
<dbReference type="SUPFAM" id="SSF48208">
    <property type="entry name" value="Six-hairpin glycosidases"/>
    <property type="match status" value="1"/>
</dbReference>
<evidence type="ECO:0000313" key="3">
    <source>
        <dbReference type="EMBL" id="MBK1879735.1"/>
    </source>
</evidence>
<name>A0A934S218_9BACT</name>
<evidence type="ECO:0000313" key="4">
    <source>
        <dbReference type="Proteomes" id="UP000617628"/>
    </source>
</evidence>
<accession>A0A934S218</accession>
<protein>
    <submittedName>
        <fullName evidence="3">Alpha-L-rhamnosidase N-terminal domain-containing protein</fullName>
    </submittedName>
</protein>
<dbReference type="InterPro" id="IPR013737">
    <property type="entry name" value="Bac_rhamnosid_N"/>
</dbReference>
<dbReference type="RefSeq" id="WP_200357949.1">
    <property type="nucleotide sequence ID" value="NZ_JAENIL010000056.1"/>
</dbReference>
<organism evidence="3 4">
    <name type="scientific">Pelagicoccus mobilis</name>
    <dbReference type="NCBI Taxonomy" id="415221"/>
    <lineage>
        <taxon>Bacteria</taxon>
        <taxon>Pseudomonadati</taxon>
        <taxon>Verrucomicrobiota</taxon>
        <taxon>Opitutia</taxon>
        <taxon>Puniceicoccales</taxon>
        <taxon>Pelagicoccaceae</taxon>
        <taxon>Pelagicoccus</taxon>
    </lineage>
</organism>
<dbReference type="InterPro" id="IPR035396">
    <property type="entry name" value="Bac_rhamnosid6H"/>
</dbReference>
<dbReference type="Proteomes" id="UP000617628">
    <property type="component" value="Unassembled WGS sequence"/>
</dbReference>
<keyword evidence="4" id="KW-1185">Reference proteome</keyword>
<dbReference type="EMBL" id="JAENIL010000056">
    <property type="protein sequence ID" value="MBK1879735.1"/>
    <property type="molecule type" value="Genomic_DNA"/>
</dbReference>
<feature type="domain" description="Bacterial alpha-L-rhamnosidase N-terminal" evidence="1">
    <location>
        <begin position="34"/>
        <end position="184"/>
    </location>
</feature>
<gene>
    <name evidence="3" type="ORF">JIN87_22810</name>
</gene>
<dbReference type="InterPro" id="IPR012341">
    <property type="entry name" value="6hp_glycosidase-like_sf"/>
</dbReference>
<evidence type="ECO:0000259" key="2">
    <source>
        <dbReference type="Pfam" id="PF17389"/>
    </source>
</evidence>
<reference evidence="3" key="1">
    <citation type="submission" date="2021-01" db="EMBL/GenBank/DDBJ databases">
        <title>Modified the classification status of verrucomicrobia.</title>
        <authorList>
            <person name="Feng X."/>
        </authorList>
    </citation>
    <scope>NUCLEOTIDE SEQUENCE</scope>
    <source>
        <strain evidence="3">KCTC 13126</strain>
    </source>
</reference>
<dbReference type="InterPro" id="IPR008928">
    <property type="entry name" value="6-hairpin_glycosidase_sf"/>
</dbReference>
<dbReference type="Gene3D" id="1.50.10.10">
    <property type="match status" value="1"/>
</dbReference>
<dbReference type="Pfam" id="PF17389">
    <property type="entry name" value="Bac_rhamnosid6H"/>
    <property type="match status" value="1"/>
</dbReference>
<dbReference type="InterPro" id="IPR008979">
    <property type="entry name" value="Galactose-bd-like_sf"/>
</dbReference>
<dbReference type="SUPFAM" id="SSF49785">
    <property type="entry name" value="Galactose-binding domain-like"/>
    <property type="match status" value="1"/>
</dbReference>
<dbReference type="Pfam" id="PF08531">
    <property type="entry name" value="Bac_rhamnosid_N"/>
    <property type="match status" value="1"/>
</dbReference>
<evidence type="ECO:0000259" key="1">
    <source>
        <dbReference type="Pfam" id="PF08531"/>
    </source>
</evidence>
<feature type="domain" description="Alpha-L-rhamnosidase six-hairpin glycosidase" evidence="2">
    <location>
        <begin position="516"/>
        <end position="863"/>
    </location>
</feature>
<dbReference type="PANTHER" id="PTHR34987">
    <property type="entry name" value="C, PUTATIVE (AFU_ORTHOLOGUE AFUA_3G02880)-RELATED"/>
    <property type="match status" value="1"/>
</dbReference>
<proteinExistence type="predicted"/>